<protein>
    <recommendedName>
        <fullName evidence="4">Integrase</fullName>
    </recommendedName>
</protein>
<accession>A0ABT0LK03</accession>
<evidence type="ECO:0000313" key="2">
    <source>
        <dbReference type="EMBL" id="MCL1127617.1"/>
    </source>
</evidence>
<evidence type="ECO:0000256" key="1">
    <source>
        <dbReference type="ARBA" id="ARBA00023172"/>
    </source>
</evidence>
<gene>
    <name evidence="2" type="ORF">L2764_24875</name>
</gene>
<dbReference type="RefSeq" id="WP_248943057.1">
    <property type="nucleotide sequence ID" value="NZ_JAKIKS010000182.1"/>
</dbReference>
<proteinExistence type="predicted"/>
<evidence type="ECO:0000313" key="3">
    <source>
        <dbReference type="Proteomes" id="UP001203423"/>
    </source>
</evidence>
<dbReference type="Gene3D" id="1.10.443.10">
    <property type="entry name" value="Intergrase catalytic core"/>
    <property type="match status" value="1"/>
</dbReference>
<reference evidence="2 3" key="1">
    <citation type="submission" date="2022-01" db="EMBL/GenBank/DDBJ databases">
        <title>Whole genome-based taxonomy of the Shewanellaceae.</title>
        <authorList>
            <person name="Martin-Rodriguez A.J."/>
        </authorList>
    </citation>
    <scope>NUCLEOTIDE SEQUENCE [LARGE SCALE GENOMIC DNA]</scope>
    <source>
        <strain evidence="2 3">DSM 17177</strain>
    </source>
</reference>
<comment type="caution">
    <text evidence="2">The sequence shown here is derived from an EMBL/GenBank/DDBJ whole genome shotgun (WGS) entry which is preliminary data.</text>
</comment>
<organism evidence="2 3">
    <name type="scientific">Shewanella surugensis</name>
    <dbReference type="NCBI Taxonomy" id="212020"/>
    <lineage>
        <taxon>Bacteria</taxon>
        <taxon>Pseudomonadati</taxon>
        <taxon>Pseudomonadota</taxon>
        <taxon>Gammaproteobacteria</taxon>
        <taxon>Alteromonadales</taxon>
        <taxon>Shewanellaceae</taxon>
        <taxon>Shewanella</taxon>
    </lineage>
</organism>
<dbReference type="InterPro" id="IPR013762">
    <property type="entry name" value="Integrase-like_cat_sf"/>
</dbReference>
<keyword evidence="3" id="KW-1185">Reference proteome</keyword>
<evidence type="ECO:0008006" key="4">
    <source>
        <dbReference type="Google" id="ProtNLM"/>
    </source>
</evidence>
<keyword evidence="1" id="KW-0233">DNA recombination</keyword>
<dbReference type="SUPFAM" id="SSF56349">
    <property type="entry name" value="DNA breaking-rejoining enzymes"/>
    <property type="match status" value="1"/>
</dbReference>
<dbReference type="EMBL" id="JAKIKS010000182">
    <property type="protein sequence ID" value="MCL1127617.1"/>
    <property type="molecule type" value="Genomic_DNA"/>
</dbReference>
<dbReference type="InterPro" id="IPR011010">
    <property type="entry name" value="DNA_brk_join_enz"/>
</dbReference>
<dbReference type="Proteomes" id="UP001203423">
    <property type="component" value="Unassembled WGS sequence"/>
</dbReference>
<sequence length="683" mass="79462">MSHISLYPEDFPEQFKALEVEVINLFQQQYWGTLNNVVICRDREGNITACFGDNDWKLHPISRKKSKNHFDFTFLDDTPELQVELKLLAYGWLFNKNTRKSKSPTFSTLETQFSAIKGAYKYLKLLDEPSLSELSNKKKWADFEETLIEKDLTQGSLHRMFVGINHAISLEPWLKYSFGFETKIASINLAKSLSKKTKQQTLVIPERLSNSIFGKAIELIKGALPNKMKIVQVENELQENYLEGKRILDSKIRRSSRFSCTDIDGNIIDSRKYRTAIGDWVPRETRDIIKPLTDVINGVTLNNGDEFRRYLGQLITACYIACGGFSGMRESELNELTPKSYYKDTFGGRDYHMLQSRTFKLGEKRETWVTAPIVKQAINLAEALTRSWREQIKQADNTFNNTLWCNQGYRSKLPIIIGNWNERLQRFCKQFNFMIIEDDYQECVESNPRSLDKVKEKVIVGDPWHLTTHQFRRSLAFYCIKHRLGTVVALKQQFKHLYLSMTKWYTNGGQLASMRSLKLDTEVQKALDEINVESTTSKIFKQWHSDQPLSGKHGKTIVKMRNDIPHIYSCWDTIYQAVKRRTLTLHGTAHSYCKNGYKCNMDGVVMPQFCVNCESESSIIDEEQAQWWQKKHRSLVAYMELDEEISISERSHYITQVRAAENVMKDFDMEFTPFEAELKVTEL</sequence>
<name>A0ABT0LK03_9GAMM</name>